<comment type="subcellular location">
    <subcellularLocation>
        <location evidence="1">Membrane</location>
        <topology evidence="1">Multi-pass membrane protein</topology>
    </subcellularLocation>
</comment>
<dbReference type="Proteomes" id="UP001178508">
    <property type="component" value="Chromosome 20"/>
</dbReference>
<feature type="transmembrane region" description="Helical" evidence="5">
    <location>
        <begin position="141"/>
        <end position="158"/>
    </location>
</feature>
<name>A0AAV1H939_XYRNO</name>
<evidence type="ECO:0000256" key="3">
    <source>
        <dbReference type="ARBA" id="ARBA00022989"/>
    </source>
</evidence>
<dbReference type="InterPro" id="IPR005828">
    <property type="entry name" value="MFS_sugar_transport-like"/>
</dbReference>
<organism evidence="7 8">
    <name type="scientific">Xyrichtys novacula</name>
    <name type="common">Pearly razorfish</name>
    <name type="synonym">Hemipteronotus novacula</name>
    <dbReference type="NCBI Taxonomy" id="13765"/>
    <lineage>
        <taxon>Eukaryota</taxon>
        <taxon>Metazoa</taxon>
        <taxon>Chordata</taxon>
        <taxon>Craniata</taxon>
        <taxon>Vertebrata</taxon>
        <taxon>Euteleostomi</taxon>
        <taxon>Actinopterygii</taxon>
        <taxon>Neopterygii</taxon>
        <taxon>Teleostei</taxon>
        <taxon>Neoteleostei</taxon>
        <taxon>Acanthomorphata</taxon>
        <taxon>Eupercaria</taxon>
        <taxon>Labriformes</taxon>
        <taxon>Labridae</taxon>
        <taxon>Xyrichtys</taxon>
    </lineage>
</organism>
<dbReference type="InterPro" id="IPR020846">
    <property type="entry name" value="MFS_dom"/>
</dbReference>
<feature type="transmembrane region" description="Helical" evidence="5">
    <location>
        <begin position="363"/>
        <end position="383"/>
    </location>
</feature>
<keyword evidence="8" id="KW-1185">Reference proteome</keyword>
<evidence type="ECO:0000313" key="7">
    <source>
        <dbReference type="EMBL" id="CAJ1082090.1"/>
    </source>
</evidence>
<dbReference type="PANTHER" id="PTHR24064">
    <property type="entry name" value="SOLUTE CARRIER FAMILY 22 MEMBER"/>
    <property type="match status" value="1"/>
</dbReference>
<dbReference type="InterPro" id="IPR036259">
    <property type="entry name" value="MFS_trans_sf"/>
</dbReference>
<accession>A0AAV1H939</accession>
<evidence type="ECO:0000256" key="5">
    <source>
        <dbReference type="SAM" id="Phobius"/>
    </source>
</evidence>
<evidence type="ECO:0000313" key="8">
    <source>
        <dbReference type="Proteomes" id="UP001178508"/>
    </source>
</evidence>
<feature type="transmembrane region" description="Helical" evidence="5">
    <location>
        <begin position="21"/>
        <end position="41"/>
    </location>
</feature>
<dbReference type="EMBL" id="OY660883">
    <property type="protein sequence ID" value="CAJ1082090.1"/>
    <property type="molecule type" value="Genomic_DNA"/>
</dbReference>
<feature type="transmembrane region" description="Helical" evidence="5">
    <location>
        <begin position="252"/>
        <end position="271"/>
    </location>
</feature>
<feature type="transmembrane region" description="Helical" evidence="5">
    <location>
        <begin position="227"/>
        <end position="246"/>
    </location>
</feature>
<dbReference type="PROSITE" id="PS50850">
    <property type="entry name" value="MFS"/>
    <property type="match status" value="1"/>
</dbReference>
<feature type="transmembrane region" description="Helical" evidence="5">
    <location>
        <begin position="165"/>
        <end position="183"/>
    </location>
</feature>
<evidence type="ECO:0000256" key="4">
    <source>
        <dbReference type="ARBA" id="ARBA00023136"/>
    </source>
</evidence>
<dbReference type="AlphaFoldDB" id="A0AAV1H939"/>
<dbReference type="Pfam" id="PF00083">
    <property type="entry name" value="Sugar_tr"/>
    <property type="match status" value="1"/>
</dbReference>
<dbReference type="Gene3D" id="1.20.1250.20">
    <property type="entry name" value="MFS general substrate transporter like domains"/>
    <property type="match status" value="1"/>
</dbReference>
<evidence type="ECO:0000256" key="1">
    <source>
        <dbReference type="ARBA" id="ARBA00004141"/>
    </source>
</evidence>
<keyword evidence="3 5" id="KW-1133">Transmembrane helix</keyword>
<sequence>MSNFGPILKEVGEFGLFQKRLVAVLCIPSFFVAFDVIGQVFTGMSFEHSCNTDWILERGPNLTEERQRNLTLPVNKDGEYESCKMFTPVDLDLETIEAYGINGTTGCTDGWDYQAPKGASSIVTEFDLVCGQSGLNEASQSIYMAGYLVGAVVYGAISDRFGRRFVVLLSLFVTMIFGAGSALSPNIYVLLVLKFFCGTSGGVTIMNTSVLAIEWTDPSKTAICTEIIIIAFSVGLMLLSGIAYLIQDWRLLQLVLCSPVLPVLGFLYWYLPESARWLLTHGRKEEAQKVLERAARVNGRKVPYDLINQVDMKITSKRKNVLDLLQIPYLRTRTLILCFMWFAASFLYYGLSLNVGSFGLDIYLTQLIFGFVEIPANLSALVFSQVAGRKKCISFFAIFGGATCLAVLAIPKELPVVTTCIAVFGKMAAAASFGTAYIYTPELYPTVLRQSGVGLNSMCARAAGILAPLVRLLDVFHYTIPMLIYGIVPIIGGGFCLLLPETLNVQLQDHTEDK</sequence>
<dbReference type="SUPFAM" id="SSF103473">
    <property type="entry name" value="MFS general substrate transporter"/>
    <property type="match status" value="1"/>
</dbReference>
<feature type="transmembrane region" description="Helical" evidence="5">
    <location>
        <begin position="476"/>
        <end position="499"/>
    </location>
</feature>
<dbReference type="GO" id="GO:0016020">
    <property type="term" value="C:membrane"/>
    <property type="evidence" value="ECO:0007669"/>
    <property type="project" value="UniProtKB-SubCell"/>
</dbReference>
<reference evidence="7" key="1">
    <citation type="submission" date="2023-08" db="EMBL/GenBank/DDBJ databases">
        <authorList>
            <person name="Alioto T."/>
            <person name="Alioto T."/>
            <person name="Gomez Garrido J."/>
        </authorList>
    </citation>
    <scope>NUCLEOTIDE SEQUENCE</scope>
</reference>
<evidence type="ECO:0000256" key="2">
    <source>
        <dbReference type="ARBA" id="ARBA00022692"/>
    </source>
</evidence>
<protein>
    <submittedName>
        <fullName evidence="7">Solute carrier family 22 member 13-like</fullName>
    </submittedName>
</protein>
<feature type="transmembrane region" description="Helical" evidence="5">
    <location>
        <begin position="392"/>
        <end position="410"/>
    </location>
</feature>
<dbReference type="GO" id="GO:0022857">
    <property type="term" value="F:transmembrane transporter activity"/>
    <property type="evidence" value="ECO:0007669"/>
    <property type="project" value="InterPro"/>
</dbReference>
<proteinExistence type="predicted"/>
<feature type="transmembrane region" description="Helical" evidence="5">
    <location>
        <begin position="189"/>
        <end position="215"/>
    </location>
</feature>
<keyword evidence="2 5" id="KW-0812">Transmembrane</keyword>
<feature type="domain" description="Major facilitator superfamily (MFS) profile" evidence="6">
    <location>
        <begin position="98"/>
        <end position="504"/>
    </location>
</feature>
<keyword evidence="4 5" id="KW-0472">Membrane</keyword>
<gene>
    <name evidence="7" type="ORF">XNOV1_A032265</name>
</gene>
<evidence type="ECO:0000259" key="6">
    <source>
        <dbReference type="PROSITE" id="PS50850"/>
    </source>
</evidence>
<feature type="transmembrane region" description="Helical" evidence="5">
    <location>
        <begin position="334"/>
        <end position="351"/>
    </location>
</feature>